<evidence type="ECO:0000313" key="4">
    <source>
        <dbReference type="Proteomes" id="UP000319852"/>
    </source>
</evidence>
<dbReference type="GO" id="GO:0043590">
    <property type="term" value="C:bacterial nucleoid"/>
    <property type="evidence" value="ECO:0007669"/>
    <property type="project" value="UniProtKB-UniRule"/>
</dbReference>
<protein>
    <recommendedName>
        <fullName evidence="2">Nucleoid-associated protein HG15A2_09890</fullName>
    </recommendedName>
</protein>
<dbReference type="PANTHER" id="PTHR33449:SF1">
    <property type="entry name" value="NUCLEOID-ASSOCIATED PROTEIN YBAB"/>
    <property type="match status" value="1"/>
</dbReference>
<dbReference type="GO" id="GO:0005829">
    <property type="term" value="C:cytosol"/>
    <property type="evidence" value="ECO:0007669"/>
    <property type="project" value="TreeGrafter"/>
</dbReference>
<dbReference type="KEGG" id="amob:HG15A2_09890"/>
<sequence length="124" mass="12805">MLKGLGNLANLPGMLKQAQEMGGKMQQLGEQLKEKRVTGSSGGGMVEVEANGIGEVLAVRLDPSLVEKQDQELLEDLLPAAINAAQQKAKALNAEMMQELTGGLNLPGLGDALGSLTGEDPPAG</sequence>
<evidence type="ECO:0000256" key="1">
    <source>
        <dbReference type="ARBA" id="ARBA00023125"/>
    </source>
</evidence>
<dbReference type="AlphaFoldDB" id="A0A517MS73"/>
<dbReference type="NCBIfam" id="TIGR00103">
    <property type="entry name" value="DNA_YbaB_EbfC"/>
    <property type="match status" value="1"/>
</dbReference>
<dbReference type="PANTHER" id="PTHR33449">
    <property type="entry name" value="NUCLEOID-ASSOCIATED PROTEIN YBAB"/>
    <property type="match status" value="1"/>
</dbReference>
<organism evidence="3 4">
    <name type="scientific">Adhaeretor mobilis</name>
    <dbReference type="NCBI Taxonomy" id="1930276"/>
    <lineage>
        <taxon>Bacteria</taxon>
        <taxon>Pseudomonadati</taxon>
        <taxon>Planctomycetota</taxon>
        <taxon>Planctomycetia</taxon>
        <taxon>Pirellulales</taxon>
        <taxon>Lacipirellulaceae</taxon>
        <taxon>Adhaeretor</taxon>
    </lineage>
</organism>
<dbReference type="InterPro" id="IPR036894">
    <property type="entry name" value="YbaB-like_sf"/>
</dbReference>
<dbReference type="InterPro" id="IPR004401">
    <property type="entry name" value="YbaB/EbfC"/>
</dbReference>
<keyword evidence="2" id="KW-0963">Cytoplasm</keyword>
<dbReference type="Pfam" id="PF02575">
    <property type="entry name" value="YbaB_DNA_bd"/>
    <property type="match status" value="1"/>
</dbReference>
<dbReference type="Gene3D" id="3.30.1310.10">
    <property type="entry name" value="Nucleoid-associated protein YbaB-like domain"/>
    <property type="match status" value="1"/>
</dbReference>
<evidence type="ECO:0000256" key="2">
    <source>
        <dbReference type="HAMAP-Rule" id="MF_00274"/>
    </source>
</evidence>
<reference evidence="3 4" key="1">
    <citation type="submission" date="2019-02" db="EMBL/GenBank/DDBJ databases">
        <title>Deep-cultivation of Planctomycetes and their phenomic and genomic characterization uncovers novel biology.</title>
        <authorList>
            <person name="Wiegand S."/>
            <person name="Jogler M."/>
            <person name="Boedeker C."/>
            <person name="Pinto D."/>
            <person name="Vollmers J."/>
            <person name="Rivas-Marin E."/>
            <person name="Kohn T."/>
            <person name="Peeters S.H."/>
            <person name="Heuer A."/>
            <person name="Rast P."/>
            <person name="Oberbeckmann S."/>
            <person name="Bunk B."/>
            <person name="Jeske O."/>
            <person name="Meyerdierks A."/>
            <person name="Storesund J.E."/>
            <person name="Kallscheuer N."/>
            <person name="Luecker S."/>
            <person name="Lage O.M."/>
            <person name="Pohl T."/>
            <person name="Merkel B.J."/>
            <person name="Hornburger P."/>
            <person name="Mueller R.-W."/>
            <person name="Bruemmer F."/>
            <person name="Labrenz M."/>
            <person name="Spormann A.M."/>
            <person name="Op den Camp H."/>
            <person name="Overmann J."/>
            <person name="Amann R."/>
            <person name="Jetten M.S.M."/>
            <person name="Mascher T."/>
            <person name="Medema M.H."/>
            <person name="Devos D.P."/>
            <person name="Kaster A.-K."/>
            <person name="Ovreas L."/>
            <person name="Rohde M."/>
            <person name="Galperin M.Y."/>
            <person name="Jogler C."/>
        </authorList>
    </citation>
    <scope>NUCLEOTIDE SEQUENCE [LARGE SCALE GENOMIC DNA]</scope>
    <source>
        <strain evidence="3 4">HG15A2</strain>
    </source>
</reference>
<dbReference type="OrthoDB" id="288497at2"/>
<dbReference type="RefSeq" id="WP_145058333.1">
    <property type="nucleotide sequence ID" value="NZ_CP036263.1"/>
</dbReference>
<keyword evidence="4" id="KW-1185">Reference proteome</keyword>
<gene>
    <name evidence="3" type="primary">ybaB</name>
    <name evidence="3" type="ORF">HG15A2_09890</name>
</gene>
<dbReference type="SUPFAM" id="SSF82607">
    <property type="entry name" value="YbaB-like"/>
    <property type="match status" value="1"/>
</dbReference>
<comment type="subcellular location">
    <subcellularLocation>
        <location evidence="2">Cytoplasm</location>
        <location evidence="2">Nucleoid</location>
    </subcellularLocation>
</comment>
<name>A0A517MS73_9BACT</name>
<proteinExistence type="inferred from homology"/>
<comment type="similarity">
    <text evidence="2">Belongs to the YbaB/EbfC family.</text>
</comment>
<dbReference type="Proteomes" id="UP000319852">
    <property type="component" value="Chromosome"/>
</dbReference>
<evidence type="ECO:0000313" key="3">
    <source>
        <dbReference type="EMBL" id="QDS97724.1"/>
    </source>
</evidence>
<dbReference type="PIRSF" id="PIRSF004555">
    <property type="entry name" value="UCP004555"/>
    <property type="match status" value="1"/>
</dbReference>
<keyword evidence="1 2" id="KW-0238">DNA-binding</keyword>
<comment type="subunit">
    <text evidence="2">Homodimer.</text>
</comment>
<dbReference type="HAMAP" id="MF_00274">
    <property type="entry name" value="DNA_YbaB_EbfC"/>
    <property type="match status" value="1"/>
</dbReference>
<dbReference type="EMBL" id="CP036263">
    <property type="protein sequence ID" value="QDS97724.1"/>
    <property type="molecule type" value="Genomic_DNA"/>
</dbReference>
<dbReference type="GO" id="GO:0003677">
    <property type="term" value="F:DNA binding"/>
    <property type="evidence" value="ECO:0007669"/>
    <property type="project" value="UniProtKB-UniRule"/>
</dbReference>
<accession>A0A517MS73</accession>
<comment type="function">
    <text evidence="2">Binds to DNA and alters its conformation. May be involved in regulation of gene expression, nucleoid organization and DNA protection.</text>
</comment>